<accession>A0A3S9A8F8</accession>
<keyword evidence="2" id="KW-0732">Signal</keyword>
<evidence type="ECO:0000259" key="3">
    <source>
        <dbReference type="Pfam" id="PF10646"/>
    </source>
</evidence>
<dbReference type="InterPro" id="IPR019606">
    <property type="entry name" value="GerMN"/>
</dbReference>
<gene>
    <name evidence="4" type="ORF">EJC50_21970</name>
</gene>
<feature type="region of interest" description="Disordered" evidence="1">
    <location>
        <begin position="32"/>
        <end position="82"/>
    </location>
</feature>
<dbReference type="Pfam" id="PF10646">
    <property type="entry name" value="Germane"/>
    <property type="match status" value="1"/>
</dbReference>
<evidence type="ECO:0000313" key="5">
    <source>
        <dbReference type="Proteomes" id="UP000272528"/>
    </source>
</evidence>
<feature type="domain" description="GerMN" evidence="3">
    <location>
        <begin position="87"/>
        <end position="194"/>
    </location>
</feature>
<evidence type="ECO:0000256" key="2">
    <source>
        <dbReference type="SAM" id="SignalP"/>
    </source>
</evidence>
<dbReference type="Proteomes" id="UP000272528">
    <property type="component" value="Chromosome"/>
</dbReference>
<sequence length="209" mass="23260">MQMKRHVTTSLFSVLIAATMLVPLSACGSRVEQEEQQQTTQAGSVNKQNTSTNQNQPPAEGTNSNQSDANEEQEPPKPEVKKEQISLYYTDDEMLDLHEQKAEIEYSDGKQKLEAAFAAMKKDDDKGEPSLWKHAELRSVKQEGTAITLDLHLPDDARLGAPGEMLALEAIEKTYFQFQDVTSIDLLVDGESVDSLMGHMDLDHPITKQ</sequence>
<dbReference type="KEGG" id="palb:EJC50_21970"/>
<evidence type="ECO:0000313" key="4">
    <source>
        <dbReference type="EMBL" id="AZN42048.1"/>
    </source>
</evidence>
<feature type="signal peptide" evidence="2">
    <location>
        <begin position="1"/>
        <end position="28"/>
    </location>
</feature>
<organism evidence="4 5">
    <name type="scientific">Paenibacillus albus</name>
    <dbReference type="NCBI Taxonomy" id="2495582"/>
    <lineage>
        <taxon>Bacteria</taxon>
        <taxon>Bacillati</taxon>
        <taxon>Bacillota</taxon>
        <taxon>Bacilli</taxon>
        <taxon>Bacillales</taxon>
        <taxon>Paenibacillaceae</taxon>
        <taxon>Paenibacillus</taxon>
    </lineage>
</organism>
<name>A0A3S9A8F8_9BACL</name>
<protein>
    <recommendedName>
        <fullName evidence="3">GerMN domain-containing protein</fullName>
    </recommendedName>
</protein>
<keyword evidence="5" id="KW-1185">Reference proteome</keyword>
<dbReference type="OrthoDB" id="1954033at2"/>
<dbReference type="AlphaFoldDB" id="A0A3S9A8F8"/>
<feature type="chain" id="PRO_5019198143" description="GerMN domain-containing protein" evidence="2">
    <location>
        <begin position="29"/>
        <end position="209"/>
    </location>
</feature>
<dbReference type="EMBL" id="CP034437">
    <property type="protein sequence ID" value="AZN42048.1"/>
    <property type="molecule type" value="Genomic_DNA"/>
</dbReference>
<reference evidence="5" key="1">
    <citation type="submission" date="2018-12" db="EMBL/GenBank/DDBJ databases">
        <title>Genome sequence of Peanibacillus sp.</title>
        <authorList>
            <person name="Subramani G."/>
            <person name="Srinivasan S."/>
            <person name="Kim M.K."/>
        </authorList>
    </citation>
    <scope>NUCLEOTIDE SEQUENCE [LARGE SCALE GENOMIC DNA]</scope>
    <source>
        <strain evidence="5">18JY67-1</strain>
    </source>
</reference>
<evidence type="ECO:0000256" key="1">
    <source>
        <dbReference type="SAM" id="MobiDB-lite"/>
    </source>
</evidence>
<proteinExistence type="predicted"/>
<feature type="compositionally biased region" description="Polar residues" evidence="1">
    <location>
        <begin position="42"/>
        <end position="68"/>
    </location>
</feature>